<dbReference type="OrthoDB" id="3256619at2"/>
<dbReference type="AlphaFoldDB" id="A0A2T0LMN0"/>
<reference evidence="1 2" key="1">
    <citation type="submission" date="2018-03" db="EMBL/GenBank/DDBJ databases">
        <title>Genomic Encyclopedia of Type Strains, Phase III (KMG-III): the genomes of soil and plant-associated and newly described type strains.</title>
        <authorList>
            <person name="Whitman W."/>
        </authorList>
    </citation>
    <scope>NUCLEOTIDE SEQUENCE [LARGE SCALE GENOMIC DNA]</scope>
    <source>
        <strain evidence="1 2">CGMCC 4.7125</strain>
    </source>
</reference>
<proteinExistence type="predicted"/>
<dbReference type="Proteomes" id="UP000238362">
    <property type="component" value="Unassembled WGS sequence"/>
</dbReference>
<evidence type="ECO:0000313" key="1">
    <source>
        <dbReference type="EMBL" id="PRX44336.1"/>
    </source>
</evidence>
<sequence length="92" mass="10358">MTNPSLPPVLYLPTSDASGEQTNVELRRTEDGRVALIAFSAVDRLVYGCGEHQPWVMVRTEHLDKIYEAQPYDVIMLDGFIPDELRHTGSRA</sequence>
<comment type="caution">
    <text evidence="1">The sequence shown here is derived from an EMBL/GenBank/DDBJ whole genome shotgun (WGS) entry which is preliminary data.</text>
</comment>
<dbReference type="InterPro" id="IPR049975">
    <property type="entry name" value="SAV_915-like_dom"/>
</dbReference>
<protein>
    <recommendedName>
        <fullName evidence="3">SseB protein N-terminal domain-containing protein</fullName>
    </recommendedName>
</protein>
<dbReference type="RefSeq" id="WP_106181657.1">
    <property type="nucleotide sequence ID" value="NZ_PVNH01000012.1"/>
</dbReference>
<name>A0A2T0LMN0_9PSEU</name>
<dbReference type="NCBIfam" id="NF042914">
    <property type="entry name" value="SAV915_dom"/>
    <property type="match status" value="1"/>
</dbReference>
<accession>A0A2T0LMN0</accession>
<dbReference type="EMBL" id="PVNH01000012">
    <property type="protein sequence ID" value="PRX44336.1"/>
    <property type="molecule type" value="Genomic_DNA"/>
</dbReference>
<evidence type="ECO:0008006" key="3">
    <source>
        <dbReference type="Google" id="ProtNLM"/>
    </source>
</evidence>
<keyword evidence="2" id="KW-1185">Reference proteome</keyword>
<organism evidence="1 2">
    <name type="scientific">Prauserella shujinwangii</name>
    <dbReference type="NCBI Taxonomy" id="1453103"/>
    <lineage>
        <taxon>Bacteria</taxon>
        <taxon>Bacillati</taxon>
        <taxon>Actinomycetota</taxon>
        <taxon>Actinomycetes</taxon>
        <taxon>Pseudonocardiales</taxon>
        <taxon>Pseudonocardiaceae</taxon>
        <taxon>Prauserella</taxon>
    </lineage>
</organism>
<gene>
    <name evidence="1" type="ORF">B0I33_112214</name>
</gene>
<evidence type="ECO:0000313" key="2">
    <source>
        <dbReference type="Proteomes" id="UP000238362"/>
    </source>
</evidence>